<protein>
    <submittedName>
        <fullName evidence="1">Uncharacterized protein</fullName>
    </submittedName>
</protein>
<accession>A0A2I0KXR1</accession>
<dbReference type="EMBL" id="PGOL01000281">
    <property type="protein sequence ID" value="PKI73254.1"/>
    <property type="molecule type" value="Genomic_DNA"/>
</dbReference>
<comment type="caution">
    <text evidence="1">The sequence shown here is derived from an EMBL/GenBank/DDBJ whole genome shotgun (WGS) entry which is preliminary data.</text>
</comment>
<proteinExistence type="predicted"/>
<evidence type="ECO:0000313" key="1">
    <source>
        <dbReference type="EMBL" id="PKI73254.1"/>
    </source>
</evidence>
<evidence type="ECO:0000313" key="2">
    <source>
        <dbReference type="Proteomes" id="UP000233551"/>
    </source>
</evidence>
<keyword evidence="2" id="KW-1185">Reference proteome</keyword>
<sequence>MAKLMYIRLTFGGVFDGHETLGTKLMAGQTLGTKISRLFFLKGELCLVKFHVKIGWKRSEAEAALSSMVGQKGPPLLIHRIQLFAAAIGK</sequence>
<organism evidence="1 2">
    <name type="scientific">Punica granatum</name>
    <name type="common">Pomegranate</name>
    <dbReference type="NCBI Taxonomy" id="22663"/>
    <lineage>
        <taxon>Eukaryota</taxon>
        <taxon>Viridiplantae</taxon>
        <taxon>Streptophyta</taxon>
        <taxon>Embryophyta</taxon>
        <taxon>Tracheophyta</taxon>
        <taxon>Spermatophyta</taxon>
        <taxon>Magnoliopsida</taxon>
        <taxon>eudicotyledons</taxon>
        <taxon>Gunneridae</taxon>
        <taxon>Pentapetalae</taxon>
        <taxon>rosids</taxon>
        <taxon>malvids</taxon>
        <taxon>Myrtales</taxon>
        <taxon>Lythraceae</taxon>
        <taxon>Punica</taxon>
    </lineage>
</organism>
<reference evidence="1 2" key="1">
    <citation type="submission" date="2017-11" db="EMBL/GenBank/DDBJ databases">
        <title>De-novo sequencing of pomegranate (Punica granatum L.) genome.</title>
        <authorList>
            <person name="Akparov Z."/>
            <person name="Amiraslanov A."/>
            <person name="Hajiyeva S."/>
            <person name="Abbasov M."/>
            <person name="Kaur K."/>
            <person name="Hamwieh A."/>
            <person name="Solovyev V."/>
            <person name="Salamov A."/>
            <person name="Braich B."/>
            <person name="Kosarev P."/>
            <person name="Mahmoud A."/>
            <person name="Hajiyev E."/>
            <person name="Babayeva S."/>
            <person name="Izzatullayeva V."/>
            <person name="Mammadov A."/>
            <person name="Mammadov A."/>
            <person name="Sharifova S."/>
            <person name="Ojaghi J."/>
            <person name="Eynullazada K."/>
            <person name="Bayramov B."/>
            <person name="Abdulazimova A."/>
            <person name="Shahmuradov I."/>
        </authorList>
    </citation>
    <scope>NUCLEOTIDE SEQUENCE [LARGE SCALE GENOMIC DNA]</scope>
    <source>
        <strain evidence="2">cv. AG2017</strain>
        <tissue evidence="1">Leaf</tissue>
    </source>
</reference>
<name>A0A2I0KXR1_PUNGR</name>
<dbReference type="Proteomes" id="UP000233551">
    <property type="component" value="Unassembled WGS sequence"/>
</dbReference>
<gene>
    <name evidence="1" type="ORF">CRG98_006389</name>
</gene>
<dbReference type="AlphaFoldDB" id="A0A2I0KXR1"/>